<dbReference type="SUPFAM" id="SSF48452">
    <property type="entry name" value="TPR-like"/>
    <property type="match status" value="1"/>
</dbReference>
<dbReference type="RefSeq" id="WP_091174339.1">
    <property type="nucleotide sequence ID" value="NZ_CBCSFM010000015.1"/>
</dbReference>
<evidence type="ECO:0000256" key="3">
    <source>
        <dbReference type="ARBA" id="ARBA00022729"/>
    </source>
</evidence>
<evidence type="ECO:0000256" key="2">
    <source>
        <dbReference type="ARBA" id="ARBA00006275"/>
    </source>
</evidence>
<dbReference type="CDD" id="cd08977">
    <property type="entry name" value="SusD"/>
    <property type="match status" value="1"/>
</dbReference>
<accession>A0A1H8RPX9</accession>
<keyword evidence="9" id="KW-1185">Reference proteome</keyword>
<evidence type="ECO:0000313" key="8">
    <source>
        <dbReference type="EMBL" id="SEO68402.1"/>
    </source>
</evidence>
<gene>
    <name evidence="8" type="ORF">SAMN04487942_0126</name>
</gene>
<feature type="domain" description="SusD-like N-terminal" evidence="7">
    <location>
        <begin position="45"/>
        <end position="223"/>
    </location>
</feature>
<dbReference type="STRING" id="604089.SAMN04487942_0126"/>
<dbReference type="GO" id="GO:0009279">
    <property type="term" value="C:cell outer membrane"/>
    <property type="evidence" value="ECO:0007669"/>
    <property type="project" value="UniProtKB-SubCell"/>
</dbReference>
<comment type="similarity">
    <text evidence="2">Belongs to the SusD family.</text>
</comment>
<reference evidence="9" key="1">
    <citation type="submission" date="2016-10" db="EMBL/GenBank/DDBJ databases">
        <authorList>
            <person name="Varghese N."/>
            <person name="Submissions S."/>
        </authorList>
    </citation>
    <scope>NUCLEOTIDE SEQUENCE [LARGE SCALE GENOMIC DNA]</scope>
    <source>
        <strain evidence="9">CGMCC 1.8704</strain>
    </source>
</reference>
<dbReference type="Gene3D" id="1.25.40.390">
    <property type="match status" value="1"/>
</dbReference>
<organism evidence="8 9">
    <name type="scientific">Flavobacterium sinopsychrotolerans</name>
    <dbReference type="NCBI Taxonomy" id="604089"/>
    <lineage>
        <taxon>Bacteria</taxon>
        <taxon>Pseudomonadati</taxon>
        <taxon>Bacteroidota</taxon>
        <taxon>Flavobacteriia</taxon>
        <taxon>Flavobacteriales</taxon>
        <taxon>Flavobacteriaceae</taxon>
        <taxon>Flavobacterium</taxon>
    </lineage>
</organism>
<keyword evidence="3" id="KW-0732">Signal</keyword>
<evidence type="ECO:0000256" key="4">
    <source>
        <dbReference type="ARBA" id="ARBA00023136"/>
    </source>
</evidence>
<dbReference type="Pfam" id="PF14322">
    <property type="entry name" value="SusD-like_3"/>
    <property type="match status" value="1"/>
</dbReference>
<keyword evidence="5" id="KW-0998">Cell outer membrane</keyword>
<proteinExistence type="inferred from homology"/>
<evidence type="ECO:0000259" key="7">
    <source>
        <dbReference type="Pfam" id="PF14322"/>
    </source>
</evidence>
<sequence>MKYINRIIVAIIVCWLYSCESFTEVDTPQSQLTSPAVFKNVTTANAAMANIYARLREDGMVTGTPGGLSSLMANYSDEMQFHGSSIDMEQFNNHTIVPSNSLIASLWNGTYGEIYAANAILEGLANSTAIPDEDKARLTGEALFLRGYLHFYLVNVFGDVPYVTTTDYNNNTTIFKTPQAQVWQNIISDLTQAESVLPENYPVIERVRANKAVATAMLSRVYLYTEDWVKAEEKASEVIANNLYSWEGNPAKEFLRESPAIIWALHPGVAGVNTKEARTFVFSSGPPIRPSLANSLVSAFESNDLRRNLWIKTVTNSSGTWYCAFKYKKTANTGTSQEYSILFRLAEQYLIRAEAYAHLGNIPGAQDDLNKIRTRAGLPNTTADTQESLLTAIAQERRMELFTEQGHRWFDLKRTGKATEVLSPIKPGWQNTQVLLPLPQTELLLNNNLQPQNPGY</sequence>
<feature type="domain" description="RagB/SusD" evidence="6">
    <location>
        <begin position="313"/>
        <end position="456"/>
    </location>
</feature>
<evidence type="ECO:0000313" key="9">
    <source>
        <dbReference type="Proteomes" id="UP000198657"/>
    </source>
</evidence>
<keyword evidence="4" id="KW-0472">Membrane</keyword>
<dbReference type="OrthoDB" id="621570at2"/>
<protein>
    <submittedName>
        <fullName evidence="8">SusD family protein</fullName>
    </submittedName>
</protein>
<evidence type="ECO:0000259" key="6">
    <source>
        <dbReference type="Pfam" id="PF07980"/>
    </source>
</evidence>
<dbReference type="Pfam" id="PF07980">
    <property type="entry name" value="SusD_RagB"/>
    <property type="match status" value="1"/>
</dbReference>
<dbReference type="InterPro" id="IPR011990">
    <property type="entry name" value="TPR-like_helical_dom_sf"/>
</dbReference>
<name>A0A1H8RPX9_9FLAO</name>
<dbReference type="Proteomes" id="UP000198657">
    <property type="component" value="Unassembled WGS sequence"/>
</dbReference>
<dbReference type="AlphaFoldDB" id="A0A1H8RPX9"/>
<dbReference type="EMBL" id="FODN01000013">
    <property type="protein sequence ID" value="SEO68402.1"/>
    <property type="molecule type" value="Genomic_DNA"/>
</dbReference>
<comment type="subcellular location">
    <subcellularLocation>
        <location evidence="1">Cell outer membrane</location>
    </subcellularLocation>
</comment>
<dbReference type="InterPro" id="IPR033985">
    <property type="entry name" value="SusD-like_N"/>
</dbReference>
<evidence type="ECO:0000256" key="5">
    <source>
        <dbReference type="ARBA" id="ARBA00023237"/>
    </source>
</evidence>
<dbReference type="InterPro" id="IPR012944">
    <property type="entry name" value="SusD_RagB_dom"/>
</dbReference>
<evidence type="ECO:0000256" key="1">
    <source>
        <dbReference type="ARBA" id="ARBA00004442"/>
    </source>
</evidence>
<dbReference type="PROSITE" id="PS51257">
    <property type="entry name" value="PROKAR_LIPOPROTEIN"/>
    <property type="match status" value="1"/>
</dbReference>